<feature type="repeat" description="PPR" evidence="2">
    <location>
        <begin position="177"/>
        <end position="207"/>
    </location>
</feature>
<sequence length="542" mass="58588">MNELRGGGILELLHASIRYAVGRRSLRHGRQIHACFVKHGLVQSCSLWNALLDLYCKCGLLGDAQQLFEGMRHRDHVTWSTMLAAHAQSDHPRRALSLLPAMLLADGVEPDGFIFSALVKACARMAALRRGRQLHGRFAASLFAGDDVVKSALVDMYSKCGAVEDARKVFETIGMRNPACWTAMVGGYAADGRHEDAVGLFRRIPRRSLLSWTALISGFVQSGADAGAVELFVEMRKEGVAVDDSFALAAVVGAAANMAALGLGRQLHGLVVSLGYERSAYVGNALVDMYAKCSSIASARSAFESLSVRDVFSWTTMIVGEAQHGGAAAALVLFESMVAAGVEPNEVTFVGVIHACSHGGLVEQGRCFFRSMVEDHGIRPSLQHYTCLLDLLSRAGLLAEAESIITTMPLAPDEATWCSLLSACRRHGDAERSIRVADHLLGLKPEDSSTYVLLSNTYAAAGRWDSVAGVRKTMARMEARKERGCSRVELGGESCAFTAGGLEHHPHREAILGLLEALVVEMKRRGYVPDTNTLPRNLQDPE</sequence>
<dbReference type="GO" id="GO:0003723">
    <property type="term" value="F:RNA binding"/>
    <property type="evidence" value="ECO:0007669"/>
    <property type="project" value="InterPro"/>
</dbReference>
<dbReference type="InterPro" id="IPR002885">
    <property type="entry name" value="PPR_rpt"/>
</dbReference>
<organism evidence="3 4">
    <name type="scientific">Spirodela intermedia</name>
    <name type="common">Intermediate duckweed</name>
    <dbReference type="NCBI Taxonomy" id="51605"/>
    <lineage>
        <taxon>Eukaryota</taxon>
        <taxon>Viridiplantae</taxon>
        <taxon>Streptophyta</taxon>
        <taxon>Embryophyta</taxon>
        <taxon>Tracheophyta</taxon>
        <taxon>Spermatophyta</taxon>
        <taxon>Magnoliopsida</taxon>
        <taxon>Liliopsida</taxon>
        <taxon>Araceae</taxon>
        <taxon>Lemnoideae</taxon>
        <taxon>Spirodela</taxon>
    </lineage>
</organism>
<dbReference type="FunFam" id="1.25.40.10:FF:000381">
    <property type="entry name" value="Pentatricopeptide repeat-containing protein"/>
    <property type="match status" value="1"/>
</dbReference>
<evidence type="ECO:0000256" key="2">
    <source>
        <dbReference type="PROSITE-ProRule" id="PRU00708"/>
    </source>
</evidence>
<dbReference type="EMBL" id="LR746268">
    <property type="protein sequence ID" value="CAA7396195.1"/>
    <property type="molecule type" value="Genomic_DNA"/>
</dbReference>
<dbReference type="GO" id="GO:0009451">
    <property type="term" value="P:RNA modification"/>
    <property type="evidence" value="ECO:0007669"/>
    <property type="project" value="InterPro"/>
</dbReference>
<dbReference type="Pfam" id="PF13041">
    <property type="entry name" value="PPR_2"/>
    <property type="match status" value="1"/>
</dbReference>
<dbReference type="Pfam" id="PF20431">
    <property type="entry name" value="E_motif"/>
    <property type="match status" value="1"/>
</dbReference>
<proteinExistence type="predicted"/>
<accession>A0A7I8KGS4</accession>
<dbReference type="Gene3D" id="1.25.40.10">
    <property type="entry name" value="Tetratricopeptide repeat domain"/>
    <property type="match status" value="3"/>
</dbReference>
<feature type="repeat" description="PPR" evidence="2">
    <location>
        <begin position="208"/>
        <end position="242"/>
    </location>
</feature>
<evidence type="ECO:0000313" key="4">
    <source>
        <dbReference type="Proteomes" id="UP000663760"/>
    </source>
</evidence>
<dbReference type="PANTHER" id="PTHR47926:SF495">
    <property type="entry name" value="DYW DOMAIN-CONTAINING PROTEIN"/>
    <property type="match status" value="1"/>
</dbReference>
<gene>
    <name evidence="3" type="ORF">SI8410_05006858</name>
</gene>
<dbReference type="InterPro" id="IPR046960">
    <property type="entry name" value="PPR_At4g14850-like_plant"/>
</dbReference>
<keyword evidence="4" id="KW-1185">Reference proteome</keyword>
<dbReference type="Pfam" id="PF01535">
    <property type="entry name" value="PPR"/>
    <property type="match status" value="6"/>
</dbReference>
<keyword evidence="1" id="KW-0677">Repeat</keyword>
<evidence type="ECO:0000256" key="1">
    <source>
        <dbReference type="ARBA" id="ARBA00022737"/>
    </source>
</evidence>
<dbReference type="PROSITE" id="PS51375">
    <property type="entry name" value="PPR"/>
    <property type="match status" value="4"/>
</dbReference>
<protein>
    <submittedName>
        <fullName evidence="3">Uncharacterized protein</fullName>
    </submittedName>
</protein>
<dbReference type="AlphaFoldDB" id="A0A7I8KGS4"/>
<dbReference type="InterPro" id="IPR011990">
    <property type="entry name" value="TPR-like_helical_dom_sf"/>
</dbReference>
<dbReference type="Proteomes" id="UP000663760">
    <property type="component" value="Chromosome 5"/>
</dbReference>
<evidence type="ECO:0000313" key="3">
    <source>
        <dbReference type="EMBL" id="CAA7396195.1"/>
    </source>
</evidence>
<dbReference type="NCBIfam" id="TIGR00756">
    <property type="entry name" value="PPR"/>
    <property type="match status" value="3"/>
</dbReference>
<reference evidence="3" key="1">
    <citation type="submission" date="2020-02" db="EMBL/GenBank/DDBJ databases">
        <authorList>
            <person name="Scholz U."/>
            <person name="Mascher M."/>
            <person name="Fiebig A."/>
        </authorList>
    </citation>
    <scope>NUCLEOTIDE SEQUENCE</scope>
</reference>
<feature type="repeat" description="PPR" evidence="2">
    <location>
        <begin position="310"/>
        <end position="344"/>
    </location>
</feature>
<name>A0A7I8KGS4_SPIIN</name>
<dbReference type="FunFam" id="1.25.40.10:FF:000090">
    <property type="entry name" value="Pentatricopeptide repeat-containing protein, chloroplastic"/>
    <property type="match status" value="1"/>
</dbReference>
<dbReference type="OrthoDB" id="1854885at2759"/>
<feature type="repeat" description="PPR" evidence="2">
    <location>
        <begin position="44"/>
        <end position="78"/>
    </location>
</feature>
<dbReference type="PANTHER" id="PTHR47926">
    <property type="entry name" value="PENTATRICOPEPTIDE REPEAT-CONTAINING PROTEIN"/>
    <property type="match status" value="1"/>
</dbReference>
<dbReference type="InterPro" id="IPR046848">
    <property type="entry name" value="E_motif"/>
</dbReference>